<evidence type="ECO:0000313" key="5">
    <source>
        <dbReference type="Proteomes" id="UP000193207"/>
    </source>
</evidence>
<dbReference type="EMBL" id="FWFU01000001">
    <property type="protein sequence ID" value="SLN15899.1"/>
    <property type="molecule type" value="Genomic_DNA"/>
</dbReference>
<dbReference type="Gene3D" id="3.40.50.720">
    <property type="entry name" value="NAD(P)-binding Rossmann-like Domain"/>
    <property type="match status" value="1"/>
</dbReference>
<keyword evidence="4" id="KW-0413">Isomerase</keyword>
<dbReference type="EC" id="5.1.3.2" evidence="4"/>
<sequence length="385" mass="43418">MKVIVLGGDGFCGWPTALHLSKKGHEIIIVDNLSRRNIDIELEVSSLTPIRPLGERIAAWKELTGEEIRVETFTVGENYHRMMTMIREEQPDAIIHFAEQRAAPYSMKSAAHKRYTVNNNLNATNDVLAAIVESGVDTHLIHLGTMGVYGYGTAGMQIPEGYLEVQVDTPNGPHKTEILYPANPGSIYHMTKTQDQLFFHFYNKNDKVRITDLHQGIVWGTQTDETKMDERLINRFDYDGDYGTVLNRFLMQAAVDYPLTVHGTGGQTRAFIHLQDTCRCIELALTNPPQKGERVNILNQMTETHRVRDLAKMIADQTGAEIAFVENPRNEADENDLHVANDRFLGLGLEPITLEAGLLDEVTEIARKYADNCDRNKIPCISKWN</sequence>
<dbReference type="OrthoDB" id="9771073at2"/>
<dbReference type="Gene3D" id="3.90.25.10">
    <property type="entry name" value="UDP-galactose 4-epimerase, domain 1"/>
    <property type="match status" value="1"/>
</dbReference>
<evidence type="ECO:0000259" key="3">
    <source>
        <dbReference type="Pfam" id="PF01370"/>
    </source>
</evidence>
<dbReference type="Pfam" id="PF01370">
    <property type="entry name" value="Epimerase"/>
    <property type="match status" value="1"/>
</dbReference>
<dbReference type="SUPFAM" id="SSF51735">
    <property type="entry name" value="NAD(P)-binding Rossmann-fold domains"/>
    <property type="match status" value="1"/>
</dbReference>
<evidence type="ECO:0000313" key="4">
    <source>
        <dbReference type="EMBL" id="SLN15899.1"/>
    </source>
</evidence>
<organism evidence="4 5">
    <name type="scientific">Roseovarius halotolerans</name>
    <dbReference type="NCBI Taxonomy" id="505353"/>
    <lineage>
        <taxon>Bacteria</taxon>
        <taxon>Pseudomonadati</taxon>
        <taxon>Pseudomonadota</taxon>
        <taxon>Alphaproteobacteria</taxon>
        <taxon>Rhodobacterales</taxon>
        <taxon>Roseobacteraceae</taxon>
        <taxon>Roseovarius</taxon>
    </lineage>
</organism>
<evidence type="ECO:0000256" key="2">
    <source>
        <dbReference type="ARBA" id="ARBA00007637"/>
    </source>
</evidence>
<proteinExistence type="inferred from homology"/>
<accession>A0A1X6YAX3</accession>
<dbReference type="InterPro" id="IPR036291">
    <property type="entry name" value="NAD(P)-bd_dom_sf"/>
</dbReference>
<reference evidence="4 5" key="1">
    <citation type="submission" date="2017-03" db="EMBL/GenBank/DDBJ databases">
        <authorList>
            <person name="Afonso C.L."/>
            <person name="Miller P.J."/>
            <person name="Scott M.A."/>
            <person name="Spackman E."/>
            <person name="Goraichik I."/>
            <person name="Dimitrov K.M."/>
            <person name="Suarez D.L."/>
            <person name="Swayne D.E."/>
        </authorList>
    </citation>
    <scope>NUCLEOTIDE SEQUENCE [LARGE SCALE GENOMIC DNA]</scope>
    <source>
        <strain evidence="4 5">CECT 8110</strain>
    </source>
</reference>
<gene>
    <name evidence="4" type="primary">galE_1</name>
    <name evidence="4" type="ORF">ROH8110_00397</name>
</gene>
<feature type="domain" description="NAD-dependent epimerase/dehydratase" evidence="3">
    <location>
        <begin position="3"/>
        <end position="297"/>
    </location>
</feature>
<evidence type="ECO:0000256" key="1">
    <source>
        <dbReference type="ARBA" id="ARBA00005125"/>
    </source>
</evidence>
<dbReference type="RefSeq" id="WP_085816101.1">
    <property type="nucleotide sequence ID" value="NZ_FWFU01000001.1"/>
</dbReference>
<keyword evidence="5" id="KW-1185">Reference proteome</keyword>
<name>A0A1X6YAX3_9RHOB</name>
<comment type="similarity">
    <text evidence="2">Belongs to the NAD(P)-dependent epimerase/dehydratase family.</text>
</comment>
<comment type="pathway">
    <text evidence="1">Bacterial outer membrane biogenesis; LPS O-antigen biosynthesis.</text>
</comment>
<dbReference type="InterPro" id="IPR001509">
    <property type="entry name" value="Epimerase_deHydtase"/>
</dbReference>
<dbReference type="PANTHER" id="PTHR43000">
    <property type="entry name" value="DTDP-D-GLUCOSE 4,6-DEHYDRATASE-RELATED"/>
    <property type="match status" value="1"/>
</dbReference>
<dbReference type="AlphaFoldDB" id="A0A1X6YAX3"/>
<dbReference type="Proteomes" id="UP000193207">
    <property type="component" value="Unassembled WGS sequence"/>
</dbReference>
<dbReference type="GO" id="GO:0003978">
    <property type="term" value="F:UDP-glucose 4-epimerase activity"/>
    <property type="evidence" value="ECO:0007669"/>
    <property type="project" value="UniProtKB-EC"/>
</dbReference>
<protein>
    <submittedName>
        <fullName evidence="4">UDP-glucose 4-epimerase</fullName>
        <ecNumber evidence="4">5.1.3.2</ecNumber>
    </submittedName>
</protein>